<keyword evidence="7" id="KW-0378">Hydrolase</keyword>
<dbReference type="AlphaFoldDB" id="A0AAU9EZ24"/>
<comment type="subcellular location">
    <subcellularLocation>
        <location evidence="3">Cell projection</location>
        <location evidence="3">Ruffle membrane</location>
    </subcellularLocation>
    <subcellularLocation>
        <location evidence="2">Cytoplasm</location>
    </subcellularLocation>
    <subcellularLocation>
        <location evidence="1">Membrane</location>
        <topology evidence="1">Peripheral membrane protein</topology>
    </subcellularLocation>
</comment>
<dbReference type="GO" id="GO:0005737">
    <property type="term" value="C:cytoplasm"/>
    <property type="evidence" value="ECO:0007669"/>
    <property type="project" value="UniProtKB-SubCell"/>
</dbReference>
<evidence type="ECO:0000256" key="16">
    <source>
        <dbReference type="ARBA" id="ARBA00038848"/>
    </source>
</evidence>
<evidence type="ECO:0000256" key="17">
    <source>
        <dbReference type="ARBA" id="ARBA00040123"/>
    </source>
</evidence>
<comment type="catalytic activity">
    <reaction evidence="23">
        <text>tetradecanoyl-CoA + H2O = tetradecanoate + CoA + H(+)</text>
        <dbReference type="Rhea" id="RHEA:40119"/>
        <dbReference type="ChEBI" id="CHEBI:15377"/>
        <dbReference type="ChEBI" id="CHEBI:15378"/>
        <dbReference type="ChEBI" id="CHEBI:30807"/>
        <dbReference type="ChEBI" id="CHEBI:57287"/>
        <dbReference type="ChEBI" id="CHEBI:57385"/>
    </reaction>
    <physiologicalReaction direction="left-to-right" evidence="23">
        <dbReference type="Rhea" id="RHEA:40120"/>
    </physiologicalReaction>
</comment>
<gene>
    <name evidence="25" type="ORF">FAK_11230</name>
</gene>
<dbReference type="InterPro" id="IPR006683">
    <property type="entry name" value="Thioestr_dom"/>
</dbReference>
<reference evidence="26" key="1">
    <citation type="journal article" date="2023" name="Arch. Microbiol.">
        <title>Desulfoferula mesophilus gen. nov. sp. nov., a mesophilic sulfate-reducing bacterium isolated from a brackish lake sediment.</title>
        <authorList>
            <person name="Watanabe T."/>
            <person name="Yabe T."/>
            <person name="Tsuji J.M."/>
            <person name="Fukui M."/>
        </authorList>
    </citation>
    <scope>NUCLEOTIDE SEQUENCE [LARGE SCALE GENOMIC DNA]</scope>
    <source>
        <strain evidence="26">12FAK</strain>
    </source>
</reference>
<evidence type="ECO:0000256" key="11">
    <source>
        <dbReference type="ARBA" id="ARBA00023136"/>
    </source>
</evidence>
<keyword evidence="26" id="KW-1185">Reference proteome</keyword>
<evidence type="ECO:0000313" key="26">
    <source>
        <dbReference type="Proteomes" id="UP001366166"/>
    </source>
</evidence>
<evidence type="ECO:0000256" key="22">
    <source>
        <dbReference type="ARBA" id="ARBA00048074"/>
    </source>
</evidence>
<comment type="catalytic activity">
    <reaction evidence="20">
        <text>hexadecanoyl-CoA + H2O = hexadecanoate + CoA + H(+)</text>
        <dbReference type="Rhea" id="RHEA:16645"/>
        <dbReference type="ChEBI" id="CHEBI:7896"/>
        <dbReference type="ChEBI" id="CHEBI:15377"/>
        <dbReference type="ChEBI" id="CHEBI:15378"/>
        <dbReference type="ChEBI" id="CHEBI:57287"/>
        <dbReference type="ChEBI" id="CHEBI:57379"/>
        <dbReference type="EC" id="3.1.2.2"/>
    </reaction>
    <physiologicalReaction direction="left-to-right" evidence="20">
        <dbReference type="Rhea" id="RHEA:16646"/>
    </physiologicalReaction>
</comment>
<feature type="domain" description="Thioesterase" evidence="24">
    <location>
        <begin position="52"/>
        <end position="136"/>
    </location>
</feature>
<comment type="catalytic activity">
    <reaction evidence="22">
        <text>dodecanoyl-CoA + H2O = dodecanoate + CoA + H(+)</text>
        <dbReference type="Rhea" id="RHEA:30135"/>
        <dbReference type="ChEBI" id="CHEBI:15377"/>
        <dbReference type="ChEBI" id="CHEBI:15378"/>
        <dbReference type="ChEBI" id="CHEBI:18262"/>
        <dbReference type="ChEBI" id="CHEBI:57287"/>
        <dbReference type="ChEBI" id="CHEBI:57375"/>
    </reaction>
    <physiologicalReaction direction="left-to-right" evidence="22">
        <dbReference type="Rhea" id="RHEA:30136"/>
    </physiologicalReaction>
</comment>
<comment type="catalytic activity">
    <reaction evidence="14">
        <text>(9Z)-octadecenoyl-CoA + H2O = (9Z)-octadecenoate + CoA + H(+)</text>
        <dbReference type="Rhea" id="RHEA:40139"/>
        <dbReference type="ChEBI" id="CHEBI:15377"/>
        <dbReference type="ChEBI" id="CHEBI:15378"/>
        <dbReference type="ChEBI" id="CHEBI:30823"/>
        <dbReference type="ChEBI" id="CHEBI:57287"/>
        <dbReference type="ChEBI" id="CHEBI:57387"/>
    </reaction>
    <physiologicalReaction direction="left-to-right" evidence="14">
        <dbReference type="Rhea" id="RHEA:40140"/>
    </physiologicalReaction>
</comment>
<evidence type="ECO:0000256" key="9">
    <source>
        <dbReference type="ARBA" id="ARBA00022946"/>
    </source>
</evidence>
<dbReference type="InterPro" id="IPR052365">
    <property type="entry name" value="THEM4/THEM5_acyl-CoA_thioest"/>
</dbReference>
<keyword evidence="4" id="KW-1003">Cell membrane</keyword>
<dbReference type="EC" id="3.1.2.2" evidence="16"/>
<evidence type="ECO:0000256" key="19">
    <source>
        <dbReference type="ARBA" id="ARBA00047588"/>
    </source>
</evidence>
<evidence type="ECO:0000256" key="18">
    <source>
        <dbReference type="ARBA" id="ARBA00043210"/>
    </source>
</evidence>
<evidence type="ECO:0000256" key="20">
    <source>
        <dbReference type="ARBA" id="ARBA00047734"/>
    </source>
</evidence>
<keyword evidence="8" id="KW-0276">Fatty acid metabolism</keyword>
<sequence>MSYIQSLYPPEHTHCYGCGPANPAGLHVQTHWDGETGTCRYTPSAAHMAYPGVVYGGLIACLMDCHGIGTAIAAAYQAEGRPVGSDPAINMVTGNLSVTYKLPTPLGPELLLEARVKREFPRKMLISCELSAEGKVTAVGEILGVRLPS</sequence>
<proteinExistence type="inferred from homology"/>
<evidence type="ECO:0000256" key="1">
    <source>
        <dbReference type="ARBA" id="ARBA00004170"/>
    </source>
</evidence>
<evidence type="ECO:0000259" key="24">
    <source>
        <dbReference type="Pfam" id="PF03061"/>
    </source>
</evidence>
<organism evidence="25 26">
    <name type="scientific">Desulfoferula mesophila</name>
    <dbReference type="NCBI Taxonomy" id="3058419"/>
    <lineage>
        <taxon>Bacteria</taxon>
        <taxon>Pseudomonadati</taxon>
        <taxon>Thermodesulfobacteriota</taxon>
        <taxon>Desulfarculia</taxon>
        <taxon>Desulfarculales</taxon>
        <taxon>Desulfarculaceae</taxon>
        <taxon>Desulfoferula</taxon>
    </lineage>
</organism>
<keyword evidence="9" id="KW-0809">Transit peptide</keyword>
<comment type="catalytic activity">
    <reaction evidence="13">
        <text>(5Z,8Z,11Z,14Z)-eicosatetraenoyl-CoA + H2O = (5Z,8Z,11Z,14Z)-eicosatetraenoate + CoA + H(+)</text>
        <dbReference type="Rhea" id="RHEA:40151"/>
        <dbReference type="ChEBI" id="CHEBI:15377"/>
        <dbReference type="ChEBI" id="CHEBI:15378"/>
        <dbReference type="ChEBI" id="CHEBI:32395"/>
        <dbReference type="ChEBI" id="CHEBI:57287"/>
        <dbReference type="ChEBI" id="CHEBI:57368"/>
    </reaction>
    <physiologicalReaction direction="left-to-right" evidence="13">
        <dbReference type="Rhea" id="RHEA:40152"/>
    </physiologicalReaction>
</comment>
<keyword evidence="12" id="KW-0966">Cell projection</keyword>
<evidence type="ECO:0000256" key="4">
    <source>
        <dbReference type="ARBA" id="ARBA00022475"/>
    </source>
</evidence>
<comment type="similarity">
    <text evidence="15">Belongs to the THEM4/THEM5 thioesterase family.</text>
</comment>
<comment type="catalytic activity">
    <reaction evidence="21">
        <text>decanoyl-CoA + H2O = decanoate + CoA + H(+)</text>
        <dbReference type="Rhea" id="RHEA:40059"/>
        <dbReference type="ChEBI" id="CHEBI:15377"/>
        <dbReference type="ChEBI" id="CHEBI:15378"/>
        <dbReference type="ChEBI" id="CHEBI:27689"/>
        <dbReference type="ChEBI" id="CHEBI:57287"/>
        <dbReference type="ChEBI" id="CHEBI:61430"/>
    </reaction>
    <physiologicalReaction direction="left-to-right" evidence="21">
        <dbReference type="Rhea" id="RHEA:40060"/>
    </physiologicalReaction>
</comment>
<keyword evidence="10" id="KW-0443">Lipid metabolism</keyword>
<dbReference type="Pfam" id="PF03061">
    <property type="entry name" value="4HBT"/>
    <property type="match status" value="1"/>
</dbReference>
<evidence type="ECO:0000256" key="8">
    <source>
        <dbReference type="ARBA" id="ARBA00022832"/>
    </source>
</evidence>
<dbReference type="PANTHER" id="PTHR12418">
    <property type="entry name" value="ACYL-COENZYME A THIOESTERASE THEM4"/>
    <property type="match status" value="1"/>
</dbReference>
<dbReference type="KEGG" id="dmp:FAK_11230"/>
<dbReference type="InterPro" id="IPR029069">
    <property type="entry name" value="HotDog_dom_sf"/>
</dbReference>
<evidence type="ECO:0000256" key="13">
    <source>
        <dbReference type="ARBA" id="ARBA00035852"/>
    </source>
</evidence>
<keyword evidence="5" id="KW-0963">Cytoplasm</keyword>
<evidence type="ECO:0000256" key="23">
    <source>
        <dbReference type="ARBA" id="ARBA00048180"/>
    </source>
</evidence>
<evidence type="ECO:0000313" key="25">
    <source>
        <dbReference type="EMBL" id="BEQ14057.1"/>
    </source>
</evidence>
<accession>A0AAU9EZ24</accession>
<evidence type="ECO:0000256" key="10">
    <source>
        <dbReference type="ARBA" id="ARBA00023098"/>
    </source>
</evidence>
<evidence type="ECO:0000256" key="12">
    <source>
        <dbReference type="ARBA" id="ARBA00023273"/>
    </source>
</evidence>
<dbReference type="GO" id="GO:0016020">
    <property type="term" value="C:membrane"/>
    <property type="evidence" value="ECO:0007669"/>
    <property type="project" value="UniProtKB-SubCell"/>
</dbReference>
<evidence type="ECO:0000256" key="5">
    <source>
        <dbReference type="ARBA" id="ARBA00022490"/>
    </source>
</evidence>
<dbReference type="GO" id="GO:0016790">
    <property type="term" value="F:thiolester hydrolase activity"/>
    <property type="evidence" value="ECO:0007669"/>
    <property type="project" value="UniProtKB-ARBA"/>
</dbReference>
<evidence type="ECO:0000256" key="3">
    <source>
        <dbReference type="ARBA" id="ARBA00004632"/>
    </source>
</evidence>
<comment type="catalytic activity">
    <reaction evidence="19">
        <text>octanoyl-CoA + H2O = octanoate + CoA + H(+)</text>
        <dbReference type="Rhea" id="RHEA:30143"/>
        <dbReference type="ChEBI" id="CHEBI:15377"/>
        <dbReference type="ChEBI" id="CHEBI:15378"/>
        <dbReference type="ChEBI" id="CHEBI:25646"/>
        <dbReference type="ChEBI" id="CHEBI:57287"/>
        <dbReference type="ChEBI" id="CHEBI:57386"/>
    </reaction>
    <physiologicalReaction direction="left-to-right" evidence="19">
        <dbReference type="Rhea" id="RHEA:30144"/>
    </physiologicalReaction>
</comment>
<keyword evidence="11" id="KW-0472">Membrane</keyword>
<evidence type="ECO:0000256" key="14">
    <source>
        <dbReference type="ARBA" id="ARBA00037002"/>
    </source>
</evidence>
<evidence type="ECO:0000256" key="21">
    <source>
        <dbReference type="ARBA" id="ARBA00047969"/>
    </source>
</evidence>
<dbReference type="PANTHER" id="PTHR12418:SF19">
    <property type="entry name" value="ACYL-COENZYME A THIOESTERASE THEM4"/>
    <property type="match status" value="1"/>
</dbReference>
<evidence type="ECO:0000256" key="15">
    <source>
        <dbReference type="ARBA" id="ARBA00038456"/>
    </source>
</evidence>
<dbReference type="Proteomes" id="UP001366166">
    <property type="component" value="Chromosome"/>
</dbReference>
<dbReference type="EMBL" id="AP028679">
    <property type="protein sequence ID" value="BEQ14057.1"/>
    <property type="molecule type" value="Genomic_DNA"/>
</dbReference>
<dbReference type="CDD" id="cd03443">
    <property type="entry name" value="PaaI_thioesterase"/>
    <property type="match status" value="1"/>
</dbReference>
<dbReference type="GO" id="GO:0006631">
    <property type="term" value="P:fatty acid metabolic process"/>
    <property type="evidence" value="ECO:0007669"/>
    <property type="project" value="UniProtKB-KW"/>
</dbReference>
<dbReference type="Gene3D" id="3.10.129.10">
    <property type="entry name" value="Hotdog Thioesterase"/>
    <property type="match status" value="1"/>
</dbReference>
<name>A0AAU9EZ24_9BACT</name>
<evidence type="ECO:0000256" key="2">
    <source>
        <dbReference type="ARBA" id="ARBA00004496"/>
    </source>
</evidence>
<keyword evidence="6" id="KW-0053">Apoptosis</keyword>
<protein>
    <recommendedName>
        <fullName evidence="17">Acyl-coenzyme A thioesterase THEM4</fullName>
        <ecNumber evidence="16">3.1.2.2</ecNumber>
    </recommendedName>
    <alternativeName>
        <fullName evidence="18">Thioesterase superfamily member 4</fullName>
    </alternativeName>
</protein>
<dbReference type="SUPFAM" id="SSF54637">
    <property type="entry name" value="Thioesterase/thiol ester dehydrase-isomerase"/>
    <property type="match status" value="1"/>
</dbReference>
<evidence type="ECO:0000256" key="7">
    <source>
        <dbReference type="ARBA" id="ARBA00022801"/>
    </source>
</evidence>
<dbReference type="RefSeq" id="WP_338605784.1">
    <property type="nucleotide sequence ID" value="NZ_AP028679.1"/>
</dbReference>
<evidence type="ECO:0000256" key="6">
    <source>
        <dbReference type="ARBA" id="ARBA00022703"/>
    </source>
</evidence>